<reference evidence="11 12" key="1">
    <citation type="journal article" date="2013" name="Genome Announc.">
        <title>Genome Sequence of Mycoplasma columbinum Strain SF7.</title>
        <authorList>
            <person name="Guo Z."/>
            <person name="Xu X."/>
            <person name="Zheng Q."/>
            <person name="Li T."/>
            <person name="Kuang S."/>
            <person name="Zhang Z."/>
            <person name="Chen Y."/>
            <person name="Lu X."/>
            <person name="Zhou R."/>
            <person name="Bi D."/>
            <person name="Jin H."/>
        </authorList>
    </citation>
    <scope>NUCLEOTIDE SEQUENCE [LARGE SCALE GENOMIC DNA]</scope>
    <source>
        <strain evidence="11 12">SF7</strain>
    </source>
</reference>
<dbReference type="GO" id="GO:0005737">
    <property type="term" value="C:cytoplasm"/>
    <property type="evidence" value="ECO:0007669"/>
    <property type="project" value="UniProtKB-SubCell"/>
</dbReference>
<dbReference type="PRINTS" id="PR01020">
    <property type="entry name" value="LPSBIOSNTHSS"/>
</dbReference>
<keyword evidence="12" id="KW-1185">Reference proteome</keyword>
<dbReference type="InterPro" id="IPR004821">
    <property type="entry name" value="Cyt_trans-like"/>
</dbReference>
<dbReference type="Pfam" id="PF01467">
    <property type="entry name" value="CTP_transf_like"/>
    <property type="match status" value="1"/>
</dbReference>
<dbReference type="HAMAP" id="MF_00151">
    <property type="entry name" value="PPAT_bact"/>
    <property type="match status" value="1"/>
</dbReference>
<feature type="binding site" evidence="9">
    <location>
        <begin position="10"/>
        <end position="11"/>
    </location>
    <ligand>
        <name>ATP</name>
        <dbReference type="ChEBI" id="CHEBI:30616"/>
    </ligand>
</feature>
<evidence type="ECO:0000256" key="7">
    <source>
        <dbReference type="ARBA" id="ARBA00022993"/>
    </source>
</evidence>
<evidence type="ECO:0000256" key="8">
    <source>
        <dbReference type="ARBA" id="ARBA00029346"/>
    </source>
</evidence>
<keyword evidence="4 9" id="KW-0547">Nucleotide-binding</keyword>
<keyword evidence="6 9" id="KW-0460">Magnesium</keyword>
<comment type="subcellular location">
    <subcellularLocation>
        <location evidence="9">Cytoplasm</location>
    </subcellularLocation>
</comment>
<dbReference type="UniPathway" id="UPA00241">
    <property type="reaction ID" value="UER00355"/>
</dbReference>
<dbReference type="Proteomes" id="UP000004978">
    <property type="component" value="Unassembled WGS sequence"/>
</dbReference>
<feature type="binding site" evidence="9">
    <location>
        <position position="76"/>
    </location>
    <ligand>
        <name>substrate</name>
    </ligand>
</feature>
<comment type="caution">
    <text evidence="11">The sequence shown here is derived from an EMBL/GenBank/DDBJ whole genome shotgun (WGS) entry which is preliminary data.</text>
</comment>
<feature type="binding site" evidence="9">
    <location>
        <begin position="126"/>
        <end position="132"/>
    </location>
    <ligand>
        <name>ATP</name>
        <dbReference type="ChEBI" id="CHEBI:30616"/>
    </ligand>
</feature>
<organism evidence="11 12">
    <name type="scientific">Mycoplasmopsis columbina SF7</name>
    <dbReference type="NCBI Taxonomy" id="1037410"/>
    <lineage>
        <taxon>Bacteria</taxon>
        <taxon>Bacillati</taxon>
        <taxon>Mycoplasmatota</taxon>
        <taxon>Mycoplasmoidales</taxon>
        <taxon>Metamycoplasmataceae</taxon>
        <taxon>Mycoplasmopsis</taxon>
    </lineage>
</organism>
<evidence type="ECO:0000259" key="10">
    <source>
        <dbReference type="Pfam" id="PF01467"/>
    </source>
</evidence>
<evidence type="ECO:0000313" key="12">
    <source>
        <dbReference type="Proteomes" id="UP000004978"/>
    </source>
</evidence>
<dbReference type="PANTHER" id="PTHR21342">
    <property type="entry name" value="PHOSPHOPANTETHEINE ADENYLYLTRANSFERASE"/>
    <property type="match status" value="1"/>
</dbReference>
<comment type="cofactor">
    <cofactor evidence="9">
        <name>Mg(2+)</name>
        <dbReference type="ChEBI" id="CHEBI:18420"/>
    </cofactor>
</comment>
<comment type="catalytic activity">
    <reaction evidence="8 9">
        <text>(R)-4'-phosphopantetheine + ATP + H(+) = 3'-dephospho-CoA + diphosphate</text>
        <dbReference type="Rhea" id="RHEA:19801"/>
        <dbReference type="ChEBI" id="CHEBI:15378"/>
        <dbReference type="ChEBI" id="CHEBI:30616"/>
        <dbReference type="ChEBI" id="CHEBI:33019"/>
        <dbReference type="ChEBI" id="CHEBI:57328"/>
        <dbReference type="ChEBI" id="CHEBI:61723"/>
        <dbReference type="EC" id="2.7.7.3"/>
    </reaction>
</comment>
<keyword evidence="2 9" id="KW-0808">Transferase</keyword>
<dbReference type="NCBIfam" id="TIGR01510">
    <property type="entry name" value="coaD_prev_kdtB"/>
    <property type="match status" value="1"/>
</dbReference>
<dbReference type="AlphaFoldDB" id="F9UKH1"/>
<comment type="similarity">
    <text evidence="9">Belongs to the bacterial CoaD family.</text>
</comment>
<evidence type="ECO:0000256" key="2">
    <source>
        <dbReference type="ARBA" id="ARBA00022679"/>
    </source>
</evidence>
<dbReference type="STRING" id="1037410.MCSF7_01921"/>
<sequence>MKKIAIYPGSFDPMHEGHLSVIDKALKLFDKLFVIVSINPDKNNLENIDERYLETKKMLSHYGDRIDVLINKNNLIGQIAKNLNVNFLVRSARNDTDYKYELELAAGNHEVNNELETILIIPDYKLIEYSSTLLRHKKKLGI</sequence>
<keyword evidence="7 9" id="KW-0173">Coenzyme A biosynthesis</keyword>
<evidence type="ECO:0000313" key="11">
    <source>
        <dbReference type="EMBL" id="EGV00176.1"/>
    </source>
</evidence>
<dbReference type="InterPro" id="IPR001980">
    <property type="entry name" value="PPAT"/>
</dbReference>
<keyword evidence="5 9" id="KW-0067">ATP-binding</keyword>
<dbReference type="InterPro" id="IPR014729">
    <property type="entry name" value="Rossmann-like_a/b/a_fold"/>
</dbReference>
<keyword evidence="1 9" id="KW-0963">Cytoplasm</keyword>
<proteinExistence type="inferred from homology"/>
<dbReference type="GO" id="GO:0015937">
    <property type="term" value="P:coenzyme A biosynthetic process"/>
    <property type="evidence" value="ECO:0007669"/>
    <property type="project" value="UniProtKB-UniRule"/>
</dbReference>
<evidence type="ECO:0000256" key="4">
    <source>
        <dbReference type="ARBA" id="ARBA00022741"/>
    </source>
</evidence>
<dbReference type="SUPFAM" id="SSF52374">
    <property type="entry name" value="Nucleotidylyl transferase"/>
    <property type="match status" value="1"/>
</dbReference>
<dbReference type="GO" id="GO:0005524">
    <property type="term" value="F:ATP binding"/>
    <property type="evidence" value="ECO:0007669"/>
    <property type="project" value="UniProtKB-KW"/>
</dbReference>
<feature type="domain" description="Cytidyltransferase-like" evidence="10">
    <location>
        <begin position="6"/>
        <end position="136"/>
    </location>
</feature>
<keyword evidence="3 9" id="KW-0548">Nucleotidyltransferase</keyword>
<dbReference type="eggNOG" id="COG0669">
    <property type="taxonomic scope" value="Bacteria"/>
</dbReference>
<feature type="binding site" evidence="9">
    <location>
        <position position="90"/>
    </location>
    <ligand>
        <name>substrate</name>
    </ligand>
</feature>
<comment type="subunit">
    <text evidence="9">Homohexamer.</text>
</comment>
<comment type="caution">
    <text evidence="9">Lacks conserved residue(s) required for the propagation of feature annotation.</text>
</comment>
<evidence type="ECO:0000256" key="1">
    <source>
        <dbReference type="ARBA" id="ARBA00022490"/>
    </source>
</evidence>
<dbReference type="RefSeq" id="WP_006608789.1">
    <property type="nucleotide sequence ID" value="NZ_AFXA01000011.1"/>
</dbReference>
<name>F9UKH1_9BACT</name>
<protein>
    <recommendedName>
        <fullName evidence="9">Phosphopantetheine adenylyltransferase</fullName>
        <ecNumber evidence="9">2.7.7.3</ecNumber>
    </recommendedName>
    <alternativeName>
        <fullName evidence="9">Dephospho-CoA pyrophosphorylase</fullName>
    </alternativeName>
    <alternativeName>
        <fullName evidence="9">Pantetheine-phosphate adenylyltransferase</fullName>
        <shortName evidence="9">PPAT</shortName>
    </alternativeName>
</protein>
<feature type="binding site" evidence="9">
    <location>
        <position position="10"/>
    </location>
    <ligand>
        <name>substrate</name>
    </ligand>
</feature>
<accession>F9UKH1</accession>
<evidence type="ECO:0000256" key="9">
    <source>
        <dbReference type="HAMAP-Rule" id="MF_00151"/>
    </source>
</evidence>
<dbReference type="EC" id="2.7.7.3" evidence="9"/>
<evidence type="ECO:0000256" key="3">
    <source>
        <dbReference type="ARBA" id="ARBA00022695"/>
    </source>
</evidence>
<evidence type="ECO:0000256" key="6">
    <source>
        <dbReference type="ARBA" id="ARBA00022842"/>
    </source>
</evidence>
<feature type="binding site" evidence="9">
    <location>
        <position position="101"/>
    </location>
    <ligand>
        <name>ATP</name>
        <dbReference type="ChEBI" id="CHEBI:30616"/>
    </ligand>
</feature>
<comment type="pathway">
    <text evidence="9">Cofactor biosynthesis; coenzyme A biosynthesis; CoA from (R)-pantothenate: step 4/5.</text>
</comment>
<gene>
    <name evidence="9 11" type="primary">coaD</name>
    <name evidence="11" type="ORF">MCSF7_01921</name>
</gene>
<dbReference type="PANTHER" id="PTHR21342:SF1">
    <property type="entry name" value="PHOSPHOPANTETHEINE ADENYLYLTRANSFERASE"/>
    <property type="match status" value="1"/>
</dbReference>
<comment type="function">
    <text evidence="9">Reversibly transfers an adenylyl group from ATP to 4'-phosphopantetheine, yielding dephospho-CoA (dPCoA) and pyrophosphate.</text>
</comment>
<dbReference type="Gene3D" id="3.40.50.620">
    <property type="entry name" value="HUPs"/>
    <property type="match status" value="1"/>
</dbReference>
<dbReference type="GO" id="GO:0004595">
    <property type="term" value="F:pantetheine-phosphate adenylyltransferase activity"/>
    <property type="evidence" value="ECO:0007669"/>
    <property type="project" value="UniProtKB-UniRule"/>
</dbReference>
<evidence type="ECO:0000256" key="5">
    <source>
        <dbReference type="ARBA" id="ARBA00022840"/>
    </source>
</evidence>
<dbReference type="EMBL" id="AFXA01000011">
    <property type="protein sequence ID" value="EGV00176.1"/>
    <property type="molecule type" value="Genomic_DNA"/>
</dbReference>
<feature type="binding site" evidence="9">
    <location>
        <position position="18"/>
    </location>
    <ligand>
        <name>ATP</name>
        <dbReference type="ChEBI" id="CHEBI:30616"/>
    </ligand>
</feature>
<feature type="site" description="Transition state stabilizer" evidence="9">
    <location>
        <position position="18"/>
    </location>
</feature>
<feature type="binding site" evidence="9">
    <location>
        <position position="42"/>
    </location>
    <ligand>
        <name>substrate</name>
    </ligand>
</feature>
<dbReference type="NCBIfam" id="TIGR00125">
    <property type="entry name" value="cyt_tran_rel"/>
    <property type="match status" value="1"/>
</dbReference>